<feature type="chain" id="PRO_5001645927" evidence="1">
    <location>
        <begin position="21"/>
        <end position="180"/>
    </location>
</feature>
<protein>
    <submittedName>
        <fullName evidence="2">Uncharacterized protein</fullName>
    </submittedName>
</protein>
<dbReference type="VEuPathDB" id="FungiDB:PLEOSDRAFT_154682"/>
<sequence length="180" mass="19584">MAKSLLGKFVLAIPTRTAFAISSGSWTGLPANKVRPCLVTGFTESNQAILAPLCGAVYDKKRDTWDPRERMLGDHWMPVNFKDSGVIIPPLNSSFDPPTLKVAINAANLTAGDPPFKPCYLWVADLGEEISIEDLLLLKQHKALEGISKADLQVIRDLGQRISASKKKAQPAVHIKATPL</sequence>
<dbReference type="HOGENOM" id="CLU_1496838_0_0_1"/>
<organism evidence="2 3">
    <name type="scientific">Pleurotus ostreatus (strain PC15)</name>
    <name type="common">Oyster mushroom</name>
    <dbReference type="NCBI Taxonomy" id="1137138"/>
    <lineage>
        <taxon>Eukaryota</taxon>
        <taxon>Fungi</taxon>
        <taxon>Dikarya</taxon>
        <taxon>Basidiomycota</taxon>
        <taxon>Agaricomycotina</taxon>
        <taxon>Agaricomycetes</taxon>
        <taxon>Agaricomycetidae</taxon>
        <taxon>Agaricales</taxon>
        <taxon>Pleurotineae</taxon>
        <taxon>Pleurotaceae</taxon>
        <taxon>Pleurotus</taxon>
    </lineage>
</organism>
<dbReference type="EMBL" id="KL198006">
    <property type="protein sequence ID" value="KDQ29958.1"/>
    <property type="molecule type" value="Genomic_DNA"/>
</dbReference>
<reference evidence="3" key="1">
    <citation type="journal article" date="2014" name="Proc. Natl. Acad. Sci. U.S.A.">
        <title>Extensive sampling of basidiomycete genomes demonstrates inadequacy of the white-rot/brown-rot paradigm for wood decay fungi.</title>
        <authorList>
            <person name="Riley R."/>
            <person name="Salamov A.A."/>
            <person name="Brown D.W."/>
            <person name="Nagy L.G."/>
            <person name="Floudas D."/>
            <person name="Held B.W."/>
            <person name="Levasseur A."/>
            <person name="Lombard V."/>
            <person name="Morin E."/>
            <person name="Otillar R."/>
            <person name="Lindquist E.A."/>
            <person name="Sun H."/>
            <person name="LaButti K.M."/>
            <person name="Schmutz J."/>
            <person name="Jabbour D."/>
            <person name="Luo H."/>
            <person name="Baker S.E."/>
            <person name="Pisabarro A.G."/>
            <person name="Walton J.D."/>
            <person name="Blanchette R.A."/>
            <person name="Henrissat B."/>
            <person name="Martin F."/>
            <person name="Cullen D."/>
            <person name="Hibbett D.S."/>
            <person name="Grigoriev I.V."/>
        </authorList>
    </citation>
    <scope>NUCLEOTIDE SEQUENCE [LARGE SCALE GENOMIC DNA]</scope>
    <source>
        <strain evidence="3">PC15</strain>
    </source>
</reference>
<dbReference type="AlphaFoldDB" id="A0A067NPG0"/>
<name>A0A067NPG0_PLEO1</name>
<feature type="signal peptide" evidence="1">
    <location>
        <begin position="1"/>
        <end position="20"/>
    </location>
</feature>
<accession>A0A067NPG0</accession>
<gene>
    <name evidence="2" type="ORF">PLEOSDRAFT_154682</name>
</gene>
<dbReference type="InParanoid" id="A0A067NPG0"/>
<dbReference type="Proteomes" id="UP000027073">
    <property type="component" value="Unassembled WGS sequence"/>
</dbReference>
<proteinExistence type="predicted"/>
<evidence type="ECO:0000313" key="3">
    <source>
        <dbReference type="Proteomes" id="UP000027073"/>
    </source>
</evidence>
<evidence type="ECO:0000256" key="1">
    <source>
        <dbReference type="SAM" id="SignalP"/>
    </source>
</evidence>
<evidence type="ECO:0000313" key="2">
    <source>
        <dbReference type="EMBL" id="KDQ29958.1"/>
    </source>
</evidence>
<keyword evidence="1" id="KW-0732">Signal</keyword>